<dbReference type="Proteomes" id="UP000479710">
    <property type="component" value="Unassembled WGS sequence"/>
</dbReference>
<proteinExistence type="predicted"/>
<dbReference type="EMBL" id="SPHZ02000002">
    <property type="protein sequence ID" value="KAF0929587.1"/>
    <property type="molecule type" value="Genomic_DNA"/>
</dbReference>
<evidence type="ECO:0000313" key="2">
    <source>
        <dbReference type="Proteomes" id="UP000479710"/>
    </source>
</evidence>
<dbReference type="AlphaFoldDB" id="A0A6G1EY68"/>
<protein>
    <submittedName>
        <fullName evidence="1">Uncharacterized protein</fullName>
    </submittedName>
</protein>
<gene>
    <name evidence="1" type="ORF">E2562_022409</name>
</gene>
<sequence>MMVNKLGQGDCGSVCKGDENYDATMNQASIENNYNNLLLFQLYRQPHLQAASEASPRAKEASHFQFPLLFSPACNVTEAPLGDITNLSANKLRRKPHRERYTTLAADEKAAV</sequence>
<name>A0A6G1EY68_9ORYZ</name>
<evidence type="ECO:0000313" key="1">
    <source>
        <dbReference type="EMBL" id="KAF0929587.1"/>
    </source>
</evidence>
<keyword evidence="2" id="KW-1185">Reference proteome</keyword>
<organism evidence="1 2">
    <name type="scientific">Oryza meyeriana var. granulata</name>
    <dbReference type="NCBI Taxonomy" id="110450"/>
    <lineage>
        <taxon>Eukaryota</taxon>
        <taxon>Viridiplantae</taxon>
        <taxon>Streptophyta</taxon>
        <taxon>Embryophyta</taxon>
        <taxon>Tracheophyta</taxon>
        <taxon>Spermatophyta</taxon>
        <taxon>Magnoliopsida</taxon>
        <taxon>Liliopsida</taxon>
        <taxon>Poales</taxon>
        <taxon>Poaceae</taxon>
        <taxon>BOP clade</taxon>
        <taxon>Oryzoideae</taxon>
        <taxon>Oryzeae</taxon>
        <taxon>Oryzinae</taxon>
        <taxon>Oryza</taxon>
        <taxon>Oryza meyeriana</taxon>
    </lineage>
</organism>
<reference evidence="1 2" key="1">
    <citation type="submission" date="2019-11" db="EMBL/GenBank/DDBJ databases">
        <title>Whole genome sequence of Oryza granulata.</title>
        <authorList>
            <person name="Li W."/>
        </authorList>
    </citation>
    <scope>NUCLEOTIDE SEQUENCE [LARGE SCALE GENOMIC DNA]</scope>
    <source>
        <strain evidence="2">cv. Menghai</strain>
        <tissue evidence="1">Leaf</tissue>
    </source>
</reference>
<accession>A0A6G1EY68</accession>
<comment type="caution">
    <text evidence="1">The sequence shown here is derived from an EMBL/GenBank/DDBJ whole genome shotgun (WGS) entry which is preliminary data.</text>
</comment>